<evidence type="ECO:0000313" key="1">
    <source>
        <dbReference type="EMBL" id="NOU94804.1"/>
    </source>
</evidence>
<dbReference type="Gene3D" id="3.40.720.10">
    <property type="entry name" value="Alkaline Phosphatase, subunit A"/>
    <property type="match status" value="1"/>
</dbReference>
<protein>
    <submittedName>
        <fullName evidence="1">Nucleotide pyrophosphatase</fullName>
    </submittedName>
</protein>
<evidence type="ECO:0000313" key="2">
    <source>
        <dbReference type="Proteomes" id="UP000641588"/>
    </source>
</evidence>
<proteinExistence type="predicted"/>
<sequence>MGEVNRVIVIGWDGAGSFVQSSETPQLDAFFRRGASSLTTQAVMPTISAQCWGSMFYGVTPDKHQLDNTRAEKERFPDGSPYTSVFKLARQQWPDAKLASFSSWEPINYGIIETSAGVHTVSMPDAELAAAAGAYIQLNPDVKLMFVHFDLPDAGGHRHGYNTPGQWEVIAQTDRHVAIIMQAIEEAGLLQDSLIIQLTDHGGGGAAPTDHGSDHPLDLTIFWSCAGPGIEPGSEVPAELGLIDTAAVIAHALGLMPSDSWDAKLPLGLFK</sequence>
<name>A0A972GQ58_9BACL</name>
<dbReference type="GO" id="GO:0016787">
    <property type="term" value="F:hydrolase activity"/>
    <property type="evidence" value="ECO:0007669"/>
    <property type="project" value="UniProtKB-ARBA"/>
</dbReference>
<organism evidence="1 2">
    <name type="scientific">Paenibacillus foliorum</name>
    <dbReference type="NCBI Taxonomy" id="2654974"/>
    <lineage>
        <taxon>Bacteria</taxon>
        <taxon>Bacillati</taxon>
        <taxon>Bacillota</taxon>
        <taxon>Bacilli</taxon>
        <taxon>Bacillales</taxon>
        <taxon>Paenibacillaceae</taxon>
        <taxon>Paenibacillus</taxon>
    </lineage>
</organism>
<dbReference type="Proteomes" id="UP000641588">
    <property type="component" value="Unassembled WGS sequence"/>
</dbReference>
<dbReference type="InterPro" id="IPR017850">
    <property type="entry name" value="Alkaline_phosphatase_core_sf"/>
</dbReference>
<dbReference type="InterPro" id="IPR002591">
    <property type="entry name" value="Phosphodiest/P_Trfase"/>
</dbReference>
<comment type="caution">
    <text evidence="1">The sequence shown here is derived from an EMBL/GenBank/DDBJ whole genome shotgun (WGS) entry which is preliminary data.</text>
</comment>
<gene>
    <name evidence="1" type="ORF">GC093_16480</name>
</gene>
<keyword evidence="2" id="KW-1185">Reference proteome</keyword>
<dbReference type="EMBL" id="WHOD01000065">
    <property type="protein sequence ID" value="NOU94804.1"/>
    <property type="molecule type" value="Genomic_DNA"/>
</dbReference>
<dbReference type="RefSeq" id="WP_171653021.1">
    <property type="nucleotide sequence ID" value="NZ_WHOD01000065.1"/>
</dbReference>
<dbReference type="Pfam" id="PF01663">
    <property type="entry name" value="Phosphodiest"/>
    <property type="match status" value="1"/>
</dbReference>
<dbReference type="AlphaFoldDB" id="A0A972GQ58"/>
<accession>A0A972GQ58</accession>
<dbReference type="PANTHER" id="PTHR10151">
    <property type="entry name" value="ECTONUCLEOTIDE PYROPHOSPHATASE/PHOSPHODIESTERASE"/>
    <property type="match status" value="1"/>
</dbReference>
<dbReference type="PANTHER" id="PTHR10151:SF120">
    <property type="entry name" value="BIS(5'-ADENOSYL)-TRIPHOSPHATASE"/>
    <property type="match status" value="1"/>
</dbReference>
<reference evidence="1" key="1">
    <citation type="submission" date="2019-10" db="EMBL/GenBank/DDBJ databases">
        <title>Description of Paenibacillus glebae sp. nov.</title>
        <authorList>
            <person name="Carlier A."/>
            <person name="Qi S."/>
        </authorList>
    </citation>
    <scope>NUCLEOTIDE SEQUENCE</scope>
    <source>
        <strain evidence="1">LMG 31456</strain>
    </source>
</reference>
<dbReference type="SUPFAM" id="SSF53649">
    <property type="entry name" value="Alkaline phosphatase-like"/>
    <property type="match status" value="1"/>
</dbReference>